<evidence type="ECO:0000313" key="1">
    <source>
        <dbReference type="EMBL" id="KAH3832518.1"/>
    </source>
</evidence>
<dbReference type="AlphaFoldDB" id="A0A9D4K3V3"/>
<protein>
    <submittedName>
        <fullName evidence="1">Uncharacterized protein</fullName>
    </submittedName>
</protein>
<reference evidence="1" key="1">
    <citation type="journal article" date="2019" name="bioRxiv">
        <title>The Genome of the Zebra Mussel, Dreissena polymorpha: A Resource for Invasive Species Research.</title>
        <authorList>
            <person name="McCartney M.A."/>
            <person name="Auch B."/>
            <person name="Kono T."/>
            <person name="Mallez S."/>
            <person name="Zhang Y."/>
            <person name="Obille A."/>
            <person name="Becker A."/>
            <person name="Abrahante J.E."/>
            <person name="Garbe J."/>
            <person name="Badalamenti J.P."/>
            <person name="Herman A."/>
            <person name="Mangelson H."/>
            <person name="Liachko I."/>
            <person name="Sullivan S."/>
            <person name="Sone E.D."/>
            <person name="Koren S."/>
            <person name="Silverstein K.A.T."/>
            <person name="Beckman K.B."/>
            <person name="Gohl D.M."/>
        </authorList>
    </citation>
    <scope>NUCLEOTIDE SEQUENCE</scope>
    <source>
        <strain evidence="1">Duluth1</strain>
        <tissue evidence="1">Whole animal</tissue>
    </source>
</reference>
<reference evidence="1" key="2">
    <citation type="submission" date="2020-11" db="EMBL/GenBank/DDBJ databases">
        <authorList>
            <person name="McCartney M.A."/>
            <person name="Auch B."/>
            <person name="Kono T."/>
            <person name="Mallez S."/>
            <person name="Becker A."/>
            <person name="Gohl D.M."/>
            <person name="Silverstein K.A.T."/>
            <person name="Koren S."/>
            <person name="Bechman K.B."/>
            <person name="Herman A."/>
            <person name="Abrahante J.E."/>
            <person name="Garbe J."/>
        </authorList>
    </citation>
    <scope>NUCLEOTIDE SEQUENCE</scope>
    <source>
        <strain evidence="1">Duluth1</strain>
        <tissue evidence="1">Whole animal</tissue>
    </source>
</reference>
<comment type="caution">
    <text evidence="1">The sequence shown here is derived from an EMBL/GenBank/DDBJ whole genome shotgun (WGS) entry which is preliminary data.</text>
</comment>
<accession>A0A9D4K3V3</accession>
<proteinExistence type="predicted"/>
<evidence type="ECO:0000313" key="2">
    <source>
        <dbReference type="Proteomes" id="UP000828390"/>
    </source>
</evidence>
<organism evidence="1 2">
    <name type="scientific">Dreissena polymorpha</name>
    <name type="common">Zebra mussel</name>
    <name type="synonym">Mytilus polymorpha</name>
    <dbReference type="NCBI Taxonomy" id="45954"/>
    <lineage>
        <taxon>Eukaryota</taxon>
        <taxon>Metazoa</taxon>
        <taxon>Spiralia</taxon>
        <taxon>Lophotrochozoa</taxon>
        <taxon>Mollusca</taxon>
        <taxon>Bivalvia</taxon>
        <taxon>Autobranchia</taxon>
        <taxon>Heteroconchia</taxon>
        <taxon>Euheterodonta</taxon>
        <taxon>Imparidentia</taxon>
        <taxon>Neoheterodontei</taxon>
        <taxon>Myida</taxon>
        <taxon>Dreissenoidea</taxon>
        <taxon>Dreissenidae</taxon>
        <taxon>Dreissena</taxon>
    </lineage>
</organism>
<sequence>MEEGAKSKMSYWYALPGPVPGVGESMLYFIGMPCLDLYLEWVSPCYTLLVCPAWACTGSGCQVWSACHVGGGQW</sequence>
<dbReference type="EMBL" id="JAIWYP010000004">
    <property type="protein sequence ID" value="KAH3832518.1"/>
    <property type="molecule type" value="Genomic_DNA"/>
</dbReference>
<dbReference type="Proteomes" id="UP000828390">
    <property type="component" value="Unassembled WGS sequence"/>
</dbReference>
<name>A0A9D4K3V3_DREPO</name>
<keyword evidence="2" id="KW-1185">Reference proteome</keyword>
<gene>
    <name evidence="1" type="ORF">DPMN_105808</name>
</gene>